<sequence>MEYCPGMGRGETRLMSRSTFAAFGLIGIVTVLTGAFSTMPAAVGPIPQIPRLTPVLQPGNTSLAYRLHLYYRLAYTVGMPRQEWPLALYIPQKGPIAIAGASPGGNAAPLGWITSPDSHWIVPPYHRDWSWTLGTIAMKDTPVTVNVIAPPHALYTLWVNQSGGRMIPFGTPQETPLGFITLPPLRGHIIAVMIENGKSMTAIWVALPIHNTGN</sequence>
<keyword evidence="1" id="KW-0812">Transmembrane</keyword>
<dbReference type="AlphaFoldDB" id="G8TVT2"/>
<reference evidence="3" key="1">
    <citation type="submission" date="2011-12" db="EMBL/GenBank/DDBJ databases">
        <title>The complete genome of chromosome of Sulfobacillus acidophilus DSM 10332.</title>
        <authorList>
            <person name="Lucas S."/>
            <person name="Han J."/>
            <person name="Lapidus A."/>
            <person name="Bruce D."/>
            <person name="Goodwin L."/>
            <person name="Pitluck S."/>
            <person name="Peters L."/>
            <person name="Kyrpides N."/>
            <person name="Mavromatis K."/>
            <person name="Ivanova N."/>
            <person name="Mikhailova N."/>
            <person name="Chertkov O."/>
            <person name="Saunders E."/>
            <person name="Detter J.C."/>
            <person name="Tapia R."/>
            <person name="Han C."/>
            <person name="Land M."/>
            <person name="Hauser L."/>
            <person name="Markowitz V."/>
            <person name="Cheng J.-F."/>
            <person name="Hugenholtz P."/>
            <person name="Woyke T."/>
            <person name="Wu D."/>
            <person name="Pukall R."/>
            <person name="Gehrich-Schroeter G."/>
            <person name="Schneider S."/>
            <person name="Klenk H.-P."/>
            <person name="Eisen J.A."/>
        </authorList>
    </citation>
    <scope>NUCLEOTIDE SEQUENCE [LARGE SCALE GENOMIC DNA]</scope>
    <source>
        <strain evidence="3">ATCC 700253 / DSM 10332 / NAL</strain>
    </source>
</reference>
<keyword evidence="1" id="KW-0472">Membrane</keyword>
<evidence type="ECO:0000313" key="2">
    <source>
        <dbReference type="EMBL" id="AEW04776.1"/>
    </source>
</evidence>
<feature type="transmembrane region" description="Helical" evidence="1">
    <location>
        <begin position="20"/>
        <end position="43"/>
    </location>
</feature>
<evidence type="ECO:0000256" key="1">
    <source>
        <dbReference type="SAM" id="Phobius"/>
    </source>
</evidence>
<dbReference type="EMBL" id="CP003179">
    <property type="protein sequence ID" value="AEW04776.1"/>
    <property type="molecule type" value="Genomic_DNA"/>
</dbReference>
<dbReference type="PATRIC" id="fig|679936.5.peg.1341"/>
<name>G8TVT2_SULAD</name>
<keyword evidence="1" id="KW-1133">Transmembrane helix</keyword>
<dbReference type="HOGENOM" id="CLU_1288333_0_0_9"/>
<keyword evidence="3" id="KW-1185">Reference proteome</keyword>
<evidence type="ECO:0000313" key="3">
    <source>
        <dbReference type="Proteomes" id="UP000005439"/>
    </source>
</evidence>
<protein>
    <submittedName>
        <fullName evidence="2">Uncharacterized protein</fullName>
    </submittedName>
</protein>
<organism evidence="2 3">
    <name type="scientific">Sulfobacillus acidophilus (strain ATCC 700253 / DSM 10332 / NAL)</name>
    <dbReference type="NCBI Taxonomy" id="679936"/>
    <lineage>
        <taxon>Bacteria</taxon>
        <taxon>Bacillati</taxon>
        <taxon>Bacillota</taxon>
        <taxon>Clostridia</taxon>
        <taxon>Eubacteriales</taxon>
        <taxon>Clostridiales Family XVII. Incertae Sedis</taxon>
        <taxon>Sulfobacillus</taxon>
    </lineage>
</organism>
<proteinExistence type="predicted"/>
<reference evidence="2 3" key="2">
    <citation type="journal article" date="2012" name="Stand. Genomic Sci.">
        <title>Complete genome sequence of the moderately thermophilic mineral-sulfide-oxidizing firmicute Sulfobacillus acidophilus type strain (NAL(T)).</title>
        <authorList>
            <person name="Anderson I."/>
            <person name="Chertkov O."/>
            <person name="Chen A."/>
            <person name="Saunders E."/>
            <person name="Lapidus A."/>
            <person name="Nolan M."/>
            <person name="Lucas S."/>
            <person name="Hammon N."/>
            <person name="Deshpande S."/>
            <person name="Cheng J.F."/>
            <person name="Han C."/>
            <person name="Tapia R."/>
            <person name="Goodwin L.A."/>
            <person name="Pitluck S."/>
            <person name="Liolios K."/>
            <person name="Pagani I."/>
            <person name="Ivanova N."/>
            <person name="Mikhailova N."/>
            <person name="Pati A."/>
            <person name="Palaniappan K."/>
            <person name="Land M."/>
            <person name="Pan C."/>
            <person name="Rohde M."/>
            <person name="Pukall R."/>
            <person name="Goker M."/>
            <person name="Detter J.C."/>
            <person name="Woyke T."/>
            <person name="Bristow J."/>
            <person name="Eisen J.A."/>
            <person name="Markowitz V."/>
            <person name="Hugenholtz P."/>
            <person name="Kyrpides N.C."/>
            <person name="Klenk H.P."/>
            <person name="Mavromatis K."/>
        </authorList>
    </citation>
    <scope>NUCLEOTIDE SEQUENCE [LARGE SCALE GENOMIC DNA]</scope>
    <source>
        <strain evidence="3">ATCC 700253 / DSM 10332 / NAL</strain>
    </source>
</reference>
<gene>
    <name evidence="2" type="ordered locus">Sulac_1279</name>
</gene>
<dbReference type="KEGG" id="sap:Sulac_1279"/>
<accession>G8TVT2</accession>
<dbReference type="Proteomes" id="UP000005439">
    <property type="component" value="Chromosome"/>
</dbReference>